<dbReference type="SMART" id="SM00465">
    <property type="entry name" value="GIYc"/>
    <property type="match status" value="1"/>
</dbReference>
<evidence type="ECO:0000256" key="3">
    <source>
        <dbReference type="ARBA" id="ARBA00022801"/>
    </source>
</evidence>
<reference evidence="11" key="1">
    <citation type="submission" date="2019-11" db="EMBL/GenBank/DDBJ databases">
        <title>Genome-resolved metagenomics to study the prevalence of co-infection and intraspecific heterogeneity among plant pathogen metapopulations.</title>
        <authorList>
            <person name="Newberry E."/>
            <person name="Bhandari R."/>
            <person name="Kemble J."/>
            <person name="Sikora E."/>
            <person name="Potnis N."/>
        </authorList>
    </citation>
    <scope>NUCLEOTIDE SEQUENCE</scope>
    <source>
        <strain evidence="11">Xe_Pep_Tuscaloosa_18b</strain>
    </source>
</reference>
<dbReference type="InterPro" id="IPR000305">
    <property type="entry name" value="GIY-YIG_endonuc"/>
</dbReference>
<dbReference type="GO" id="GO:0009380">
    <property type="term" value="C:excinuclease repair complex"/>
    <property type="evidence" value="ECO:0007669"/>
    <property type="project" value="TreeGrafter"/>
</dbReference>
<dbReference type="GO" id="GO:0016787">
    <property type="term" value="F:hydrolase activity"/>
    <property type="evidence" value="ECO:0007669"/>
    <property type="project" value="UniProtKB-KW"/>
</dbReference>
<name>A0A6B3KNW1_XANEU</name>
<dbReference type="GO" id="GO:0009432">
    <property type="term" value="P:SOS response"/>
    <property type="evidence" value="ECO:0007669"/>
    <property type="project" value="UniProtKB-KW"/>
</dbReference>
<dbReference type="GO" id="GO:0004518">
    <property type="term" value="F:nuclease activity"/>
    <property type="evidence" value="ECO:0007669"/>
    <property type="project" value="UniProtKB-KW"/>
</dbReference>
<proteinExistence type="predicted"/>
<evidence type="ECO:0000256" key="4">
    <source>
        <dbReference type="ARBA" id="ARBA00022881"/>
    </source>
</evidence>
<evidence type="ECO:0000256" key="1">
    <source>
        <dbReference type="ARBA" id="ARBA00022763"/>
    </source>
</evidence>
<keyword evidence="4" id="KW-0267">Excision nuclease</keyword>
<evidence type="ECO:0000256" key="7">
    <source>
        <dbReference type="ARBA" id="ARBA00040756"/>
    </source>
</evidence>
<dbReference type="AlphaFoldDB" id="A0A6B3KNW1"/>
<dbReference type="EMBL" id="JAAGYV010000136">
    <property type="protein sequence ID" value="NEK74323.1"/>
    <property type="molecule type" value="Genomic_DNA"/>
</dbReference>
<evidence type="ECO:0000313" key="11">
    <source>
        <dbReference type="EMBL" id="NEK74323.1"/>
    </source>
</evidence>
<keyword evidence="6" id="KW-0742">SOS response</keyword>
<dbReference type="InterPro" id="IPR050066">
    <property type="entry name" value="UvrABC_protein_C"/>
</dbReference>
<dbReference type="NCBIfam" id="NF007833">
    <property type="entry name" value="PRK10545.1"/>
    <property type="match status" value="1"/>
</dbReference>
<evidence type="ECO:0000256" key="8">
    <source>
        <dbReference type="ARBA" id="ARBA00042138"/>
    </source>
</evidence>
<dbReference type="SUPFAM" id="SSF82771">
    <property type="entry name" value="GIY-YIG endonuclease"/>
    <property type="match status" value="1"/>
</dbReference>
<keyword evidence="5" id="KW-0234">DNA repair</keyword>
<keyword evidence="2" id="KW-0228">DNA excision</keyword>
<feature type="domain" description="GIY-YIG" evidence="10">
    <location>
        <begin position="32"/>
        <end position="107"/>
    </location>
</feature>
<evidence type="ECO:0000256" key="9">
    <source>
        <dbReference type="ARBA" id="ARBA00042732"/>
    </source>
</evidence>
<keyword evidence="1" id="KW-0227">DNA damage</keyword>
<evidence type="ECO:0000259" key="10">
    <source>
        <dbReference type="PROSITE" id="PS50164"/>
    </source>
</evidence>
<dbReference type="CDD" id="cd10434">
    <property type="entry name" value="GIY-YIG_UvrC_Cho"/>
    <property type="match status" value="1"/>
</dbReference>
<evidence type="ECO:0000256" key="5">
    <source>
        <dbReference type="ARBA" id="ARBA00023204"/>
    </source>
</evidence>
<gene>
    <name evidence="11" type="primary">cho</name>
    <name evidence="11" type="ORF">G3W62_16355</name>
</gene>
<dbReference type="Gene3D" id="3.40.1440.10">
    <property type="entry name" value="GIY-YIG endonuclease"/>
    <property type="match status" value="1"/>
</dbReference>
<organism evidence="11">
    <name type="scientific">Xanthomonas euvesicatoria</name>
    <dbReference type="NCBI Taxonomy" id="456327"/>
    <lineage>
        <taxon>Bacteria</taxon>
        <taxon>Pseudomonadati</taxon>
        <taxon>Pseudomonadota</taxon>
        <taxon>Gammaproteobacteria</taxon>
        <taxon>Lysobacterales</taxon>
        <taxon>Lysobacteraceae</taxon>
        <taxon>Xanthomonas</taxon>
    </lineage>
</organism>
<dbReference type="PANTHER" id="PTHR30562">
    <property type="entry name" value="UVRC/OXIDOREDUCTASE"/>
    <property type="match status" value="1"/>
</dbReference>
<keyword evidence="3 11" id="KW-0378">Hydrolase</keyword>
<evidence type="ECO:0000256" key="2">
    <source>
        <dbReference type="ARBA" id="ARBA00022769"/>
    </source>
</evidence>
<dbReference type="GO" id="GO:0006289">
    <property type="term" value="P:nucleotide-excision repair"/>
    <property type="evidence" value="ECO:0007669"/>
    <property type="project" value="InterPro"/>
</dbReference>
<dbReference type="InterPro" id="IPR035901">
    <property type="entry name" value="GIY-YIG_endonuc_sf"/>
</dbReference>
<dbReference type="PROSITE" id="PS50164">
    <property type="entry name" value="GIY_YIG"/>
    <property type="match status" value="1"/>
</dbReference>
<dbReference type="PANTHER" id="PTHR30562:SF10">
    <property type="entry name" value="EXCINUCLEASE CHO"/>
    <property type="match status" value="1"/>
</dbReference>
<protein>
    <recommendedName>
        <fullName evidence="7">Excinuclease cho</fullName>
    </recommendedName>
    <alternativeName>
        <fullName evidence="9">Endonuclease cho</fullName>
    </alternativeName>
    <alternativeName>
        <fullName evidence="8">UvrC homolog protein</fullName>
    </alternativeName>
</protein>
<dbReference type="InterPro" id="IPR047296">
    <property type="entry name" value="GIY-YIG_UvrC_Cho"/>
</dbReference>
<comment type="caution">
    <text evidence="11">The sequence shown here is derived from an EMBL/GenBank/DDBJ whole genome shotgun (WGS) entry which is preliminary data.</text>
</comment>
<dbReference type="RefSeq" id="WP_011346615.1">
    <property type="nucleotide sequence ID" value="NZ_CP018467.1"/>
</dbReference>
<evidence type="ECO:0000256" key="6">
    <source>
        <dbReference type="ARBA" id="ARBA00023236"/>
    </source>
</evidence>
<accession>A0A6B3KNW1</accession>
<sequence>MPSSAKRARRASIALDYAYPEHLRDCVEALPKTAGVYTFHGKEGLLPLYIGKSVNVRTRVMDHCRTLEEASLLRQTTSVSCIPMAGDTGARLLEAQMVKRQMPLYNKLLRKVPRQFSIRLYRGEVSIVHSAEYDVASSPMLYGLYSSPQSAQKSLRRIADDHRLCYALVGLERLPSGRPCFRAMLKRCAGACSGGETLDDHEERLRAALIRLELSTWPFHGRIALEEKGENLRQLHVLDAWHYLGTVTTLTAARKLKGEPLGFDRDSYRIIRAAIESGLDAITVLGP</sequence>